<dbReference type="Gene3D" id="1.20.1540.10">
    <property type="entry name" value="Rhomboid-like"/>
    <property type="match status" value="1"/>
</dbReference>
<evidence type="ECO:0000256" key="4">
    <source>
        <dbReference type="ARBA" id="ARBA00023136"/>
    </source>
</evidence>
<dbReference type="OrthoDB" id="9778756at2"/>
<evidence type="ECO:0000313" key="7">
    <source>
        <dbReference type="Proteomes" id="UP000245125"/>
    </source>
</evidence>
<feature type="transmembrane region" description="Helical" evidence="5">
    <location>
        <begin position="155"/>
        <end position="173"/>
    </location>
</feature>
<evidence type="ECO:0000256" key="1">
    <source>
        <dbReference type="ARBA" id="ARBA00004141"/>
    </source>
</evidence>
<evidence type="ECO:0008006" key="8">
    <source>
        <dbReference type="Google" id="ProtNLM"/>
    </source>
</evidence>
<proteinExistence type="predicted"/>
<evidence type="ECO:0000256" key="5">
    <source>
        <dbReference type="SAM" id="Phobius"/>
    </source>
</evidence>
<evidence type="ECO:0000313" key="6">
    <source>
        <dbReference type="EMBL" id="SPQ00830.1"/>
    </source>
</evidence>
<feature type="transmembrane region" description="Helical" evidence="5">
    <location>
        <begin position="128"/>
        <end position="148"/>
    </location>
</feature>
<feature type="transmembrane region" description="Helical" evidence="5">
    <location>
        <begin position="179"/>
        <end position="198"/>
    </location>
</feature>
<keyword evidence="4 5" id="KW-0472">Membrane</keyword>
<dbReference type="Proteomes" id="UP000245125">
    <property type="component" value="Unassembled WGS sequence"/>
</dbReference>
<feature type="transmembrane region" description="Helical" evidence="5">
    <location>
        <begin position="97"/>
        <end position="116"/>
    </location>
</feature>
<feature type="transmembrane region" description="Helical" evidence="5">
    <location>
        <begin position="58"/>
        <end position="85"/>
    </location>
</feature>
<keyword evidence="7" id="KW-1185">Reference proteome</keyword>
<dbReference type="AlphaFoldDB" id="A0A2U3QHI0"/>
<evidence type="ECO:0000256" key="2">
    <source>
        <dbReference type="ARBA" id="ARBA00022692"/>
    </source>
</evidence>
<dbReference type="SUPFAM" id="SSF144091">
    <property type="entry name" value="Rhomboid-like"/>
    <property type="match status" value="1"/>
</dbReference>
<organism evidence="6 7">
    <name type="scientific">Candidatus Sulfobium mesophilum</name>
    <dbReference type="NCBI Taxonomy" id="2016548"/>
    <lineage>
        <taxon>Bacteria</taxon>
        <taxon>Pseudomonadati</taxon>
        <taxon>Nitrospirota</taxon>
        <taxon>Nitrospiria</taxon>
        <taxon>Nitrospirales</taxon>
        <taxon>Nitrospiraceae</taxon>
        <taxon>Candidatus Sulfobium</taxon>
    </lineage>
</organism>
<dbReference type="InterPro" id="IPR035952">
    <property type="entry name" value="Rhomboid-like_sf"/>
</dbReference>
<sequence>MNFLDRMERKFGRFAIRELIIYIVGLNGLIYLLSYAYPQSEAISKLVLDPYLIRQGEVWRLFTFVLIPPATSLLWIVFILYFYYIVGTGLEHEWGSFRFNLYYFTGMLATGLAAFITGQGATATYLNLSLFLAFAYVYPDYQILLFFILPVKVKYLAWLNWAFIAFTVLTAPLSSKVAALVSVGNYFLFFGSEIFATARQRGSAYQRRKPFRALEKQRPSTIHRCAVCNKTEKDDPKMEFRYCSTCEGDYEYCMDHLKTHEHVKTQEASTDQK</sequence>
<evidence type="ECO:0000256" key="3">
    <source>
        <dbReference type="ARBA" id="ARBA00022989"/>
    </source>
</evidence>
<keyword evidence="3 5" id="KW-1133">Transmembrane helix</keyword>
<feature type="transmembrane region" description="Helical" evidence="5">
    <location>
        <begin position="20"/>
        <end position="38"/>
    </location>
</feature>
<name>A0A2U3QHI0_9BACT</name>
<protein>
    <recommendedName>
        <fullName evidence="8">Peptidase S54 rhomboid domain-containing protein</fullName>
    </recommendedName>
</protein>
<comment type="subcellular location">
    <subcellularLocation>
        <location evidence="1">Membrane</location>
        <topology evidence="1">Multi-pass membrane protein</topology>
    </subcellularLocation>
</comment>
<dbReference type="GO" id="GO:0016020">
    <property type="term" value="C:membrane"/>
    <property type="evidence" value="ECO:0007669"/>
    <property type="project" value="UniProtKB-SubCell"/>
</dbReference>
<keyword evidence="2 5" id="KW-0812">Transmembrane</keyword>
<gene>
    <name evidence="6" type="ORF">NBG4_340021</name>
</gene>
<dbReference type="EMBL" id="OUUY01000080">
    <property type="protein sequence ID" value="SPQ00830.1"/>
    <property type="molecule type" value="Genomic_DNA"/>
</dbReference>
<accession>A0A2U3QHI0</accession>
<reference evidence="7" key="1">
    <citation type="submission" date="2018-03" db="EMBL/GenBank/DDBJ databases">
        <authorList>
            <person name="Zecchin S."/>
        </authorList>
    </citation>
    <scope>NUCLEOTIDE SEQUENCE [LARGE SCALE GENOMIC DNA]</scope>
</reference>